<evidence type="ECO:0000259" key="4">
    <source>
        <dbReference type="PROSITE" id="PS50102"/>
    </source>
</evidence>
<feature type="compositionally biased region" description="Basic and acidic residues" evidence="3">
    <location>
        <begin position="405"/>
        <end position="422"/>
    </location>
</feature>
<dbReference type="CDD" id="cd12438">
    <property type="entry name" value="RRM_CNOT4"/>
    <property type="match status" value="1"/>
</dbReference>
<evidence type="ECO:0000313" key="7">
    <source>
        <dbReference type="Proteomes" id="UP000014680"/>
    </source>
</evidence>
<feature type="compositionally biased region" description="Basic residues" evidence="3">
    <location>
        <begin position="560"/>
        <end position="578"/>
    </location>
</feature>
<feature type="region of interest" description="Disordered" evidence="3">
    <location>
        <begin position="391"/>
        <end position="603"/>
    </location>
</feature>
<dbReference type="GO" id="GO:0008270">
    <property type="term" value="F:zinc ion binding"/>
    <property type="evidence" value="ECO:0007669"/>
    <property type="project" value="UniProtKB-KW"/>
</dbReference>
<feature type="compositionally biased region" description="Acidic residues" evidence="3">
    <location>
        <begin position="391"/>
        <end position="404"/>
    </location>
</feature>
<dbReference type="InterPro" id="IPR034261">
    <property type="entry name" value="CNOT4_RRM"/>
</dbReference>
<sequence length="659" mass="76863">MKKKPQQHKHNEDRFRTLTNKTIIQRTLVYVTNIPYCIIEGLTFPEISQRLSRFEYFGQYGEIVKIIPNIKTLHNIQSTTGPSFSAYITFRNPDSSVQCIRSTNGGWLEGKVLNSSLGTTKYCSHFLRGKQCINPECTYLHQLVSERDYVTKDDLTAGKNRIEEDISQRVAIDSAGKNYLPPVFAIEPVEIDLDTFTCECQNVMKMVGRYHKVFSKDGNNSYPVHSSLSPLRAFRYDQSDSPNIVVPNFIFFLYNTRSTNEPEVSIPKEWGDQQKIDSTGDEEEVLEESEEEKEVENKCEEEVKTQSIVCKDYLQSLKSIGKNMSIGELIRNYYGSANKMKGKQSDEQEKIEKCGTSEIRMPEMNEIGEMAVLNETEETSDEIEKKVETILEENEEESGGEEIEEVKVEKVKDEWTTVEKGRSFRKAKSKPSKHVGNKETEGESSETDNSAKDDLVRTKSDETSESEKLEKSEINEKSSEKYEERDEKRDRKSRKDQERQRLKEQEEKRLERERIEKERIEREKNEKLERERIEKERLDKEKKSKEKAKDDDSKDEQKSLKKNKLKNKKKNNKKKQTKRTTEKKEPIDEAQKPPTRELPKVRTQMDPLEIIETRVKELQKRCLQLFDRSSTQIQVLADRKVEITPIICQYPPSYFVVDH</sequence>
<dbReference type="OrthoDB" id="1923159at2759"/>
<evidence type="ECO:0000259" key="5">
    <source>
        <dbReference type="PROSITE" id="PS50103"/>
    </source>
</evidence>
<dbReference type="AlphaFoldDB" id="A0A0A1U3V6"/>
<dbReference type="InterPro" id="IPR012677">
    <property type="entry name" value="Nucleotide-bd_a/b_plait_sf"/>
</dbReference>
<dbReference type="RefSeq" id="XP_004185635.1">
    <property type="nucleotide sequence ID" value="XM_004185587.1"/>
</dbReference>
<evidence type="ECO:0000256" key="3">
    <source>
        <dbReference type="SAM" id="MobiDB-lite"/>
    </source>
</evidence>
<dbReference type="GO" id="GO:0004842">
    <property type="term" value="F:ubiquitin-protein transferase activity"/>
    <property type="evidence" value="ECO:0007669"/>
    <property type="project" value="InterPro"/>
</dbReference>
<proteinExistence type="predicted"/>
<feature type="compositionally biased region" description="Basic and acidic residues" evidence="3">
    <location>
        <begin position="579"/>
        <end position="600"/>
    </location>
</feature>
<accession>A0A0A1U3V6</accession>
<keyword evidence="2" id="KW-0862">Zinc</keyword>
<dbReference type="GO" id="GO:0003723">
    <property type="term" value="F:RNA binding"/>
    <property type="evidence" value="ECO:0007669"/>
    <property type="project" value="UniProtKB-UniRule"/>
</dbReference>
<gene>
    <name evidence="6" type="ORF">EIN_114930</name>
</gene>
<feature type="domain" description="C3H1-type" evidence="5">
    <location>
        <begin position="117"/>
        <end position="144"/>
    </location>
</feature>
<evidence type="ECO:0000256" key="2">
    <source>
        <dbReference type="PROSITE-ProRule" id="PRU00723"/>
    </source>
</evidence>
<organism evidence="6 7">
    <name type="scientific">Entamoeba invadens IP1</name>
    <dbReference type="NCBI Taxonomy" id="370355"/>
    <lineage>
        <taxon>Eukaryota</taxon>
        <taxon>Amoebozoa</taxon>
        <taxon>Evosea</taxon>
        <taxon>Archamoebae</taxon>
        <taxon>Mastigamoebida</taxon>
        <taxon>Entamoebidae</taxon>
        <taxon>Entamoeba</taxon>
    </lineage>
</organism>
<name>A0A0A1U3V6_ENTIV</name>
<dbReference type="SMART" id="SM00361">
    <property type="entry name" value="RRM_1"/>
    <property type="match status" value="1"/>
</dbReference>
<evidence type="ECO:0000313" key="6">
    <source>
        <dbReference type="EMBL" id="ELP86289.1"/>
    </source>
</evidence>
<dbReference type="PROSITE" id="PS50102">
    <property type="entry name" value="RRM"/>
    <property type="match status" value="1"/>
</dbReference>
<dbReference type="Proteomes" id="UP000014680">
    <property type="component" value="Unassembled WGS sequence"/>
</dbReference>
<dbReference type="KEGG" id="eiv:EIN_114930"/>
<keyword evidence="1" id="KW-0694">RNA-binding</keyword>
<dbReference type="InterPro" id="IPR003954">
    <property type="entry name" value="RRM_euk-type"/>
</dbReference>
<feature type="compositionally biased region" description="Basic residues" evidence="3">
    <location>
        <begin position="423"/>
        <end position="435"/>
    </location>
</feature>
<dbReference type="SUPFAM" id="SSF54928">
    <property type="entry name" value="RNA-binding domain, RBD"/>
    <property type="match status" value="1"/>
</dbReference>
<dbReference type="VEuPathDB" id="AmoebaDB:EIN_114930"/>
<dbReference type="PROSITE" id="PS50103">
    <property type="entry name" value="ZF_C3H1"/>
    <property type="match status" value="1"/>
</dbReference>
<keyword evidence="2" id="KW-0479">Metal-binding</keyword>
<dbReference type="GO" id="GO:0030014">
    <property type="term" value="C:CCR4-NOT complex"/>
    <property type="evidence" value="ECO:0007669"/>
    <property type="project" value="InterPro"/>
</dbReference>
<dbReference type="GO" id="GO:0016567">
    <property type="term" value="P:protein ubiquitination"/>
    <property type="evidence" value="ECO:0007669"/>
    <property type="project" value="TreeGrafter"/>
</dbReference>
<reference evidence="6 7" key="1">
    <citation type="submission" date="2012-10" db="EMBL/GenBank/DDBJ databases">
        <authorList>
            <person name="Zafar N."/>
            <person name="Inman J."/>
            <person name="Hall N."/>
            <person name="Lorenzi H."/>
            <person name="Caler E."/>
        </authorList>
    </citation>
    <scope>NUCLEOTIDE SEQUENCE [LARGE SCALE GENOMIC DNA]</scope>
    <source>
        <strain evidence="6 7">IP1</strain>
    </source>
</reference>
<keyword evidence="2" id="KW-0863">Zinc-finger</keyword>
<dbReference type="InterPro" id="IPR039780">
    <property type="entry name" value="Mot2"/>
</dbReference>
<keyword evidence="7" id="KW-1185">Reference proteome</keyword>
<feature type="domain" description="RRM" evidence="4">
    <location>
        <begin position="27"/>
        <end position="120"/>
    </location>
</feature>
<dbReference type="EMBL" id="KB207005">
    <property type="protein sequence ID" value="ELP86289.1"/>
    <property type="molecule type" value="Genomic_DNA"/>
</dbReference>
<feature type="zinc finger region" description="C3H1-type" evidence="2">
    <location>
        <begin position="117"/>
        <end position="144"/>
    </location>
</feature>
<dbReference type="PANTHER" id="PTHR12603">
    <property type="entry name" value="CCR4-NOT TRANSCRIPTION COMPLEX RELATED"/>
    <property type="match status" value="1"/>
</dbReference>
<dbReference type="Gene3D" id="3.30.70.330">
    <property type="match status" value="1"/>
</dbReference>
<evidence type="ECO:0000256" key="1">
    <source>
        <dbReference type="PROSITE-ProRule" id="PRU00176"/>
    </source>
</evidence>
<dbReference type="InterPro" id="IPR000504">
    <property type="entry name" value="RRM_dom"/>
</dbReference>
<feature type="compositionally biased region" description="Basic and acidic residues" evidence="3">
    <location>
        <begin position="449"/>
        <end position="559"/>
    </location>
</feature>
<dbReference type="OMA" id="INTHHEE"/>
<dbReference type="PANTHER" id="PTHR12603:SF0">
    <property type="entry name" value="CCR4-NOT TRANSCRIPTION COMPLEX SUBUNIT 4"/>
    <property type="match status" value="1"/>
</dbReference>
<protein>
    <submittedName>
        <fullName evidence="6">Coiled-coil domain containing protein, putative</fullName>
    </submittedName>
</protein>
<dbReference type="InterPro" id="IPR035979">
    <property type="entry name" value="RBD_domain_sf"/>
</dbReference>
<dbReference type="InterPro" id="IPR000571">
    <property type="entry name" value="Znf_CCCH"/>
</dbReference>
<dbReference type="GeneID" id="14885217"/>
<feature type="compositionally biased region" description="Acidic residues" evidence="3">
    <location>
        <begin position="279"/>
        <end position="294"/>
    </location>
</feature>
<feature type="region of interest" description="Disordered" evidence="3">
    <location>
        <begin position="273"/>
        <end position="295"/>
    </location>
</feature>